<organism evidence="1 2">
    <name type="scientific">Gandjariella thermophila</name>
    <dbReference type="NCBI Taxonomy" id="1931992"/>
    <lineage>
        <taxon>Bacteria</taxon>
        <taxon>Bacillati</taxon>
        <taxon>Actinomycetota</taxon>
        <taxon>Actinomycetes</taxon>
        <taxon>Pseudonocardiales</taxon>
        <taxon>Pseudonocardiaceae</taxon>
        <taxon>Gandjariella</taxon>
    </lineage>
</organism>
<protein>
    <recommendedName>
        <fullName evidence="3">Multi-component regulatory system-3</fullName>
    </recommendedName>
</protein>
<dbReference type="PANTHER" id="PTHR36221">
    <property type="entry name" value="DUF742 DOMAIN-CONTAINING PROTEIN"/>
    <property type="match status" value="1"/>
</dbReference>
<dbReference type="PANTHER" id="PTHR36221:SF1">
    <property type="entry name" value="DUF742 DOMAIN-CONTAINING PROTEIN"/>
    <property type="match status" value="1"/>
</dbReference>
<comment type="caution">
    <text evidence="1">The sequence shown here is derived from an EMBL/GenBank/DDBJ whole genome shotgun (WGS) entry which is preliminary data.</text>
</comment>
<evidence type="ECO:0000313" key="2">
    <source>
        <dbReference type="Proteomes" id="UP000298860"/>
    </source>
</evidence>
<dbReference type="InterPro" id="IPR007995">
    <property type="entry name" value="DUF742"/>
</dbReference>
<keyword evidence="2" id="KW-1185">Reference proteome</keyword>
<evidence type="ECO:0000313" key="1">
    <source>
        <dbReference type="EMBL" id="GDY32894.1"/>
    </source>
</evidence>
<proteinExistence type="predicted"/>
<accession>A0A4D4JBF1</accession>
<name>A0A4D4JBF1_9PSEU</name>
<dbReference type="Pfam" id="PF05331">
    <property type="entry name" value="DUF742"/>
    <property type="match status" value="1"/>
</dbReference>
<reference evidence="2" key="1">
    <citation type="submission" date="2019-04" db="EMBL/GenBank/DDBJ databases">
        <title>Draft genome sequence of Pseudonocardiaceae bacterium SL3-2-4.</title>
        <authorList>
            <person name="Ningsih F."/>
            <person name="Yokota A."/>
            <person name="Sakai Y."/>
            <person name="Nanatani K."/>
            <person name="Yabe S."/>
            <person name="Oetari A."/>
            <person name="Sjamsuridzal W."/>
        </authorList>
    </citation>
    <scope>NUCLEOTIDE SEQUENCE [LARGE SCALE GENOMIC DNA]</scope>
    <source>
        <strain evidence="2">SL3-2-4</strain>
    </source>
</reference>
<dbReference type="AlphaFoldDB" id="A0A4D4JBF1"/>
<dbReference type="Proteomes" id="UP000298860">
    <property type="component" value="Unassembled WGS sequence"/>
</dbReference>
<evidence type="ECO:0008006" key="3">
    <source>
        <dbReference type="Google" id="ProtNLM"/>
    </source>
</evidence>
<gene>
    <name evidence="1" type="ORF">GTS_45270</name>
</gene>
<dbReference type="EMBL" id="BJFL01000030">
    <property type="protein sequence ID" value="GDY32894.1"/>
    <property type="molecule type" value="Genomic_DNA"/>
</dbReference>
<sequence>MIMAGSREDAPWLDGDAGQLVRPYTVTNGRTKPSKPLDLVSLVRATGLAPHRRLDPEHALALELCRTPTSVAEIAAHLRQPVMVTKVVLSDLIEWNAVTTRAPGATADSTDRQRLEALLHGLRERL</sequence>
<dbReference type="OrthoDB" id="3390328at2"/>